<evidence type="ECO:0000313" key="2">
    <source>
        <dbReference type="Proteomes" id="UP000193411"/>
    </source>
</evidence>
<evidence type="ECO:0000313" key="1">
    <source>
        <dbReference type="EMBL" id="ORZ37493.1"/>
    </source>
</evidence>
<protein>
    <submittedName>
        <fullName evidence="1">Uncharacterized protein</fullName>
    </submittedName>
</protein>
<keyword evidence="2" id="KW-1185">Reference proteome</keyword>
<dbReference type="AlphaFoldDB" id="A0A1Y2HUX3"/>
<proteinExistence type="predicted"/>
<dbReference type="EMBL" id="MCFL01000012">
    <property type="protein sequence ID" value="ORZ37493.1"/>
    <property type="molecule type" value="Genomic_DNA"/>
</dbReference>
<reference evidence="1 2" key="1">
    <citation type="submission" date="2016-07" db="EMBL/GenBank/DDBJ databases">
        <title>Pervasive Adenine N6-methylation of Active Genes in Fungi.</title>
        <authorList>
            <consortium name="DOE Joint Genome Institute"/>
            <person name="Mondo S.J."/>
            <person name="Dannebaum R.O."/>
            <person name="Kuo R.C."/>
            <person name="Labutti K."/>
            <person name="Haridas S."/>
            <person name="Kuo A."/>
            <person name="Salamov A."/>
            <person name="Ahrendt S.R."/>
            <person name="Lipzen A."/>
            <person name="Sullivan W."/>
            <person name="Andreopoulos W.B."/>
            <person name="Clum A."/>
            <person name="Lindquist E."/>
            <person name="Daum C."/>
            <person name="Ramamoorthy G.K."/>
            <person name="Gryganskyi A."/>
            <person name="Culley D."/>
            <person name="Magnuson J.K."/>
            <person name="James T.Y."/>
            <person name="O'Malley M.A."/>
            <person name="Stajich J.E."/>
            <person name="Spatafora J.W."/>
            <person name="Visel A."/>
            <person name="Grigoriev I.V."/>
        </authorList>
    </citation>
    <scope>NUCLEOTIDE SEQUENCE [LARGE SCALE GENOMIC DNA]</scope>
    <source>
        <strain evidence="1 2">PL171</strain>
    </source>
</reference>
<accession>A0A1Y2HUX3</accession>
<gene>
    <name evidence="1" type="ORF">BCR44DRAFT_399643</name>
</gene>
<organism evidence="1 2">
    <name type="scientific">Catenaria anguillulae PL171</name>
    <dbReference type="NCBI Taxonomy" id="765915"/>
    <lineage>
        <taxon>Eukaryota</taxon>
        <taxon>Fungi</taxon>
        <taxon>Fungi incertae sedis</taxon>
        <taxon>Blastocladiomycota</taxon>
        <taxon>Blastocladiomycetes</taxon>
        <taxon>Blastocladiales</taxon>
        <taxon>Catenariaceae</taxon>
        <taxon>Catenaria</taxon>
    </lineage>
</organism>
<comment type="caution">
    <text evidence="1">The sequence shown here is derived from an EMBL/GenBank/DDBJ whole genome shotgun (WGS) entry which is preliminary data.</text>
</comment>
<dbReference type="Proteomes" id="UP000193411">
    <property type="component" value="Unassembled WGS sequence"/>
</dbReference>
<sequence length="215" mass="23679">MTPIFNAAGIYAPDSLEVELIRASMTKSAETRLALDLIPGVCTFSFSCTYSKENADFQLLLSAMHLSDSQIVQGFAVSDLLEEYHARLVDTCLVQGQALRPYHTWVLIDLRLYDAIALLLDIVVCQKRLLGRFRVGEWCEHSSSIPLEVKERMDFVGTRSARVKSGIENEVVWPLESITSGAMVFPANPLAEASSIPGVVGKPFIVVGSCPIPKY</sequence>
<name>A0A1Y2HUX3_9FUNG</name>